<dbReference type="InterPro" id="IPR027417">
    <property type="entry name" value="P-loop_NTPase"/>
</dbReference>
<dbReference type="GO" id="GO:0005524">
    <property type="term" value="F:ATP binding"/>
    <property type="evidence" value="ECO:0007669"/>
    <property type="project" value="InterPro"/>
</dbReference>
<dbReference type="OrthoDB" id="9802112at2"/>
<dbReference type="InterPro" id="IPR014774">
    <property type="entry name" value="KaiC-like_dom"/>
</dbReference>
<keyword evidence="3" id="KW-1185">Reference proteome</keyword>
<evidence type="ECO:0000313" key="3">
    <source>
        <dbReference type="Proteomes" id="UP000002221"/>
    </source>
</evidence>
<dbReference type="AlphaFoldDB" id="D0MEY4"/>
<dbReference type="EMBL" id="CP001807">
    <property type="protein sequence ID" value="ACY47434.1"/>
    <property type="molecule type" value="Genomic_DNA"/>
</dbReference>
<evidence type="ECO:0000259" key="1">
    <source>
        <dbReference type="PROSITE" id="PS51146"/>
    </source>
</evidence>
<sequence length="301" mass="32608">MAGAVSREAGPLVEAIVSLRHAAAAAPPLEGVPTGVEGLDELFFTTEWREGRPVRKPLGGIPRYAVLQVTGVADTGKSLLVEQFAVAQARHGQVCLFLTTESPAPFVAMGLRTRAAAMGADWNAIEDRIVLVDAATHTILTQDLPTLFNTLAHAIKTYHVRAVVIDSITGLYEAREMLARDVVRPIFTFLKKWHQTALLVSQKRSGHELLTAEAAGGYAVGHILDGTLVLAKQPITSAQQARLYRVPIGETVRLFRIDGCRLCGHDTSTHLLEITPTGLVRIGPSLQTFHQEASVEPNYQT</sequence>
<dbReference type="Proteomes" id="UP000002221">
    <property type="component" value="Chromosome"/>
</dbReference>
<evidence type="ECO:0000313" key="2">
    <source>
        <dbReference type="EMBL" id="ACY47434.1"/>
    </source>
</evidence>
<dbReference type="Gene3D" id="3.40.50.300">
    <property type="entry name" value="P-loop containing nucleotide triphosphate hydrolases"/>
    <property type="match status" value="1"/>
</dbReference>
<dbReference type="Pfam" id="PF06745">
    <property type="entry name" value="ATPase"/>
    <property type="match status" value="1"/>
</dbReference>
<dbReference type="PANTHER" id="PTHR42926:SF1">
    <property type="entry name" value="CIRCADIAN CLOCK OSCILLATOR PROTEIN KAIC 1"/>
    <property type="match status" value="1"/>
</dbReference>
<dbReference type="InterPro" id="IPR010624">
    <property type="entry name" value="KaiC_dom"/>
</dbReference>
<dbReference type="CDD" id="cd01124">
    <property type="entry name" value="KaiC-like"/>
    <property type="match status" value="1"/>
</dbReference>
<dbReference type="SUPFAM" id="SSF52540">
    <property type="entry name" value="P-loop containing nucleoside triphosphate hydrolases"/>
    <property type="match status" value="1"/>
</dbReference>
<reference evidence="2 3" key="1">
    <citation type="journal article" date="2009" name="Stand. Genomic Sci.">
        <title>Complete genome sequence of Rhodothermus marinus type strain (R-10).</title>
        <authorList>
            <person name="Nolan M."/>
            <person name="Tindall B.J."/>
            <person name="Pomrenke H."/>
            <person name="Lapidus A."/>
            <person name="Copeland A."/>
            <person name="Glavina Del Rio T."/>
            <person name="Lucas S."/>
            <person name="Chen F."/>
            <person name="Tice H."/>
            <person name="Cheng J.F."/>
            <person name="Saunders E."/>
            <person name="Han C."/>
            <person name="Bruce D."/>
            <person name="Goodwin L."/>
            <person name="Chain P."/>
            <person name="Pitluck S."/>
            <person name="Ovchinikova G."/>
            <person name="Pati A."/>
            <person name="Ivanova N."/>
            <person name="Mavromatis K."/>
            <person name="Chen A."/>
            <person name="Palaniappan K."/>
            <person name="Land M."/>
            <person name="Hauser L."/>
            <person name="Chang Y.J."/>
            <person name="Jeffries C.D."/>
            <person name="Brettin T."/>
            <person name="Goker M."/>
            <person name="Bristow J."/>
            <person name="Eisen J.A."/>
            <person name="Markowitz V."/>
            <person name="Hugenholtz P."/>
            <person name="Kyrpides N.C."/>
            <person name="Klenk H.P."/>
            <person name="Detter J.C."/>
        </authorList>
    </citation>
    <scope>NUCLEOTIDE SEQUENCE [LARGE SCALE GENOMIC DNA]</scope>
    <source>
        <strain evidence="3">ATCC 43812 / DSM 4252 / R-10</strain>
    </source>
</reference>
<dbReference type="PANTHER" id="PTHR42926">
    <property type="match status" value="1"/>
</dbReference>
<dbReference type="InterPro" id="IPR022373">
    <property type="entry name" value="KaiC_containing"/>
</dbReference>
<dbReference type="STRING" id="518766.Rmar_0532"/>
<accession>D0MEY4</accession>
<dbReference type="eggNOG" id="COG0467">
    <property type="taxonomic scope" value="Bacteria"/>
</dbReference>
<dbReference type="KEGG" id="rmr:Rmar_0532"/>
<protein>
    <submittedName>
        <fullName evidence="2">Putative circadian clock protein, KaiC</fullName>
    </submittedName>
</protein>
<feature type="domain" description="KaiC" evidence="1">
    <location>
        <begin position="30"/>
        <end position="296"/>
    </location>
</feature>
<dbReference type="RefSeq" id="WP_012843046.1">
    <property type="nucleotide sequence ID" value="NC_013501.1"/>
</dbReference>
<proteinExistence type="predicted"/>
<dbReference type="HOGENOM" id="CLU_975202_0_0_10"/>
<gene>
    <name evidence="2" type="ordered locus">Rmar_0532</name>
</gene>
<name>D0MEY4_RHOM4</name>
<dbReference type="NCBIfam" id="TIGR03878">
    <property type="entry name" value="thermo_KaiC_2"/>
    <property type="match status" value="1"/>
</dbReference>
<organism evidence="2 3">
    <name type="scientific">Rhodothermus marinus (strain ATCC 43812 / DSM 4252 / R-10)</name>
    <name type="common">Rhodothermus obamensis</name>
    <dbReference type="NCBI Taxonomy" id="518766"/>
    <lineage>
        <taxon>Bacteria</taxon>
        <taxon>Pseudomonadati</taxon>
        <taxon>Rhodothermota</taxon>
        <taxon>Rhodothermia</taxon>
        <taxon>Rhodothermales</taxon>
        <taxon>Rhodothermaceae</taxon>
        <taxon>Rhodothermus</taxon>
    </lineage>
</organism>
<dbReference type="PROSITE" id="PS51146">
    <property type="entry name" value="KAIC"/>
    <property type="match status" value="1"/>
</dbReference>
<dbReference type="InterPro" id="IPR051347">
    <property type="entry name" value="Circadian_clock_KaiC-rel"/>
</dbReference>